<protein>
    <submittedName>
        <fullName evidence="11">Reductive dehalogenase</fullName>
    </submittedName>
</protein>
<dbReference type="AlphaFoldDB" id="A0A0W0GJT5"/>
<keyword evidence="12" id="KW-1185">Reference proteome</keyword>
<evidence type="ECO:0000256" key="6">
    <source>
        <dbReference type="ARBA" id="ARBA00023004"/>
    </source>
</evidence>
<proteinExistence type="predicted"/>
<dbReference type="NCBIfam" id="TIGR02486">
    <property type="entry name" value="RDH"/>
    <property type="match status" value="1"/>
</dbReference>
<evidence type="ECO:0000256" key="8">
    <source>
        <dbReference type="ARBA" id="ARBA00023136"/>
    </source>
</evidence>
<dbReference type="RefSeq" id="WP_058439721.1">
    <property type="nucleotide sequence ID" value="NZ_KQ758903.1"/>
</dbReference>
<dbReference type="InterPro" id="IPR017896">
    <property type="entry name" value="4Fe4S_Fe-S-bd"/>
</dbReference>
<comment type="subcellular location">
    <subcellularLocation>
        <location evidence="1">Cell membrane</location>
    </subcellularLocation>
</comment>
<keyword evidence="4" id="KW-0479">Metal-binding</keyword>
<dbReference type="InterPro" id="IPR028894">
    <property type="entry name" value="RDH_dom"/>
</dbReference>
<evidence type="ECO:0000256" key="7">
    <source>
        <dbReference type="ARBA" id="ARBA00023014"/>
    </source>
</evidence>
<dbReference type="InterPro" id="IPR017900">
    <property type="entry name" value="4Fe4S_Fe_S_CS"/>
</dbReference>
<organism evidence="11 12">
    <name type="scientific">Dehalogenimonas alkenigignens</name>
    <dbReference type="NCBI Taxonomy" id="1217799"/>
    <lineage>
        <taxon>Bacteria</taxon>
        <taxon>Bacillati</taxon>
        <taxon>Chloroflexota</taxon>
        <taxon>Dehalococcoidia</taxon>
        <taxon>Dehalococcoidales</taxon>
        <taxon>Dehalococcoidaceae</taxon>
        <taxon>Dehalogenimonas</taxon>
    </lineage>
</organism>
<keyword evidence="8" id="KW-0472">Membrane</keyword>
<evidence type="ECO:0000256" key="9">
    <source>
        <dbReference type="ARBA" id="ARBA00029374"/>
    </source>
</evidence>
<dbReference type="GO" id="GO:0051539">
    <property type="term" value="F:4 iron, 4 sulfur cluster binding"/>
    <property type="evidence" value="ECO:0007669"/>
    <property type="project" value="UniProtKB-KW"/>
</dbReference>
<evidence type="ECO:0000256" key="2">
    <source>
        <dbReference type="ARBA" id="ARBA00022475"/>
    </source>
</evidence>
<dbReference type="Proteomes" id="UP000053947">
    <property type="component" value="Unassembled WGS sequence"/>
</dbReference>
<dbReference type="PATRIC" id="fig|1217799.6.peg.1682"/>
<gene>
    <name evidence="11" type="ORF">DEALK_16330</name>
</gene>
<dbReference type="InterPro" id="IPR012832">
    <property type="entry name" value="RDH"/>
</dbReference>
<evidence type="ECO:0000256" key="3">
    <source>
        <dbReference type="ARBA" id="ARBA00022485"/>
    </source>
</evidence>
<dbReference type="PROSITE" id="PS51318">
    <property type="entry name" value="TAT"/>
    <property type="match status" value="1"/>
</dbReference>
<comment type="caution">
    <text evidence="11">The sequence shown here is derived from an EMBL/GenBank/DDBJ whole genome shotgun (WGS) entry which is preliminary data.</text>
</comment>
<keyword evidence="2" id="KW-1003">Cell membrane</keyword>
<dbReference type="Pfam" id="PF13486">
    <property type="entry name" value="Dehalogenase"/>
    <property type="match status" value="1"/>
</dbReference>
<keyword evidence="5" id="KW-0732">Signal</keyword>
<comment type="cofactor">
    <cofactor evidence="9">
        <name>corrinoid</name>
        <dbReference type="ChEBI" id="CHEBI:33913"/>
    </cofactor>
</comment>
<keyword evidence="3" id="KW-0004">4Fe-4S</keyword>
<dbReference type="OrthoDB" id="165532at2"/>
<dbReference type="PROSITE" id="PS51379">
    <property type="entry name" value="4FE4S_FER_2"/>
    <property type="match status" value="1"/>
</dbReference>
<evidence type="ECO:0000256" key="1">
    <source>
        <dbReference type="ARBA" id="ARBA00004236"/>
    </source>
</evidence>
<evidence type="ECO:0000259" key="10">
    <source>
        <dbReference type="PROSITE" id="PS51379"/>
    </source>
</evidence>
<evidence type="ECO:0000256" key="4">
    <source>
        <dbReference type="ARBA" id="ARBA00022723"/>
    </source>
</evidence>
<dbReference type="EMBL" id="LFDV01000002">
    <property type="protein sequence ID" value="KTB48786.1"/>
    <property type="molecule type" value="Genomic_DNA"/>
</dbReference>
<sequence length="504" mass="55160">MSNKFHSTVSRREFMKVMAMVTGGVGAMAAVNPAFHDVDELISAGAVMQKRPWWVKEREAHNPTTEVDWDVIKRPNPTNTGQQTEMWAYYHGQARADAASAKGAEYAKAKIAAQAPGYTYRGQALKTAVTTSWSAYVSKSWAGASTNGTWTKGGGATYKGVATPADRGEPKWNGTPEENSHMLNAYQKYVGAAISGYGEFSSLDREKLLCTNVKHNAAKKFIIDDTADTAYENSTALAVPAKNQMYHLVHWEHMSHEMSRAAPAMGGRFNGSDFVATALKPSVYNFLRYMGYQMIGDGGDSNYPFIEAAVANLTGVAESSRNNVYSLTPELGPIGRIHSYITDMPVAATHPIDAGMFKFCADCGKCARACPAECISLAKEPTWEIPDINGKPNLMHNRGTKEFWSDGAACRMVRTELDGCNVCWGNCTFTTNKGAMVHELIRGTISNIQIGPLNNFFFRMGEVFEYGAGTHEGGSPKAEEWWDRSFPVFGMDSTVTSFDGGYKK</sequence>
<keyword evidence="7" id="KW-0411">Iron-sulfur</keyword>
<evidence type="ECO:0000313" key="11">
    <source>
        <dbReference type="EMBL" id="KTB48786.1"/>
    </source>
</evidence>
<reference evidence="11 12" key="1">
    <citation type="submission" date="2015-06" db="EMBL/GenBank/DDBJ databases">
        <title>Genome sequence of the organohalide-respiring Dehalogenimonas alkenigignens type strain (IP3-3T).</title>
        <authorList>
            <person name="Key T.A."/>
            <person name="Richmond D.P."/>
            <person name="Bowman K.S."/>
            <person name="Cho Y.-J."/>
            <person name="Chun J."/>
            <person name="da Costa M.S."/>
            <person name="Rainey F.A."/>
            <person name="Moe W.M."/>
        </authorList>
    </citation>
    <scope>NUCLEOTIDE SEQUENCE [LARGE SCALE GENOMIC DNA]</scope>
    <source>
        <strain evidence="11 12">IP3-3</strain>
    </source>
</reference>
<evidence type="ECO:0000313" key="12">
    <source>
        <dbReference type="Proteomes" id="UP000053947"/>
    </source>
</evidence>
<dbReference type="PROSITE" id="PS00198">
    <property type="entry name" value="4FE4S_FER_1"/>
    <property type="match status" value="1"/>
</dbReference>
<dbReference type="SUPFAM" id="SSF54862">
    <property type="entry name" value="4Fe-4S ferredoxins"/>
    <property type="match status" value="1"/>
</dbReference>
<feature type="domain" description="4Fe-4S ferredoxin-type" evidence="10">
    <location>
        <begin position="348"/>
        <end position="380"/>
    </location>
</feature>
<keyword evidence="6" id="KW-0408">Iron</keyword>
<dbReference type="InterPro" id="IPR006311">
    <property type="entry name" value="TAT_signal"/>
</dbReference>
<evidence type="ECO:0000256" key="5">
    <source>
        <dbReference type="ARBA" id="ARBA00022729"/>
    </source>
</evidence>
<accession>A0A0W0GJT5</accession>
<dbReference type="GO" id="GO:0046872">
    <property type="term" value="F:metal ion binding"/>
    <property type="evidence" value="ECO:0007669"/>
    <property type="project" value="UniProtKB-KW"/>
</dbReference>
<dbReference type="GO" id="GO:0005886">
    <property type="term" value="C:plasma membrane"/>
    <property type="evidence" value="ECO:0007669"/>
    <property type="project" value="UniProtKB-SubCell"/>
</dbReference>
<name>A0A0W0GJT5_9CHLR</name>
<dbReference type="STRING" id="1217799.DEALK_16330"/>